<evidence type="ECO:0000259" key="2">
    <source>
        <dbReference type="PROSITE" id="PS50110"/>
    </source>
</evidence>
<protein>
    <submittedName>
        <fullName evidence="4">DNA-binding response regulator</fullName>
    </submittedName>
</protein>
<keyword evidence="1" id="KW-0597">Phosphoprotein</keyword>
<dbReference type="SMART" id="SM00448">
    <property type="entry name" value="REC"/>
    <property type="match status" value="1"/>
</dbReference>
<feature type="domain" description="Response regulatory" evidence="2">
    <location>
        <begin position="4"/>
        <end position="115"/>
    </location>
</feature>
<dbReference type="PANTHER" id="PTHR37299:SF1">
    <property type="entry name" value="STAGE 0 SPORULATION PROTEIN A HOMOLOG"/>
    <property type="match status" value="1"/>
</dbReference>
<dbReference type="SUPFAM" id="SSF52172">
    <property type="entry name" value="CheY-like"/>
    <property type="match status" value="1"/>
</dbReference>
<sequence length="254" mass="28784">MKLRCMIVDDEPLALDVLETFIERLDSLELICRCHNAVEAYDCLQNERIDLMFLDIQMPKLTGIDFLKSLAHPPKVIFTTAYRDYAVEGFELNAVDYLLKPIAFERFLKAVSKVSVAEQSVPVAPAVSPATVPVPAAAPNATSDYKEAFIYLKADKKMVKVMLSDILYIESLKDYIRVKTEAKEIISYQKISFLEEKLPTDKFLRIHRSFIVALDKIQAFSASAVDIGKSEIPIGRFYKNEVLQILNQNNLLEA</sequence>
<dbReference type="RefSeq" id="WP_115565305.1">
    <property type="nucleotide sequence ID" value="NZ_QRGR01000009.1"/>
</dbReference>
<reference evidence="5" key="1">
    <citation type="submission" date="2018-08" db="EMBL/GenBank/DDBJ databases">
        <authorList>
            <person name="Liu Z.-W."/>
            <person name="Du Z.-J."/>
        </authorList>
    </citation>
    <scope>NUCLEOTIDE SEQUENCE [LARGE SCALE GENOMIC DNA]</scope>
    <source>
        <strain evidence="5">H4X</strain>
    </source>
</reference>
<dbReference type="Gene3D" id="3.40.50.2300">
    <property type="match status" value="1"/>
</dbReference>
<dbReference type="SMART" id="SM00850">
    <property type="entry name" value="LytTR"/>
    <property type="match status" value="1"/>
</dbReference>
<dbReference type="PROSITE" id="PS50930">
    <property type="entry name" value="HTH_LYTTR"/>
    <property type="match status" value="1"/>
</dbReference>
<dbReference type="Proteomes" id="UP000256708">
    <property type="component" value="Unassembled WGS sequence"/>
</dbReference>
<feature type="modified residue" description="4-aspartylphosphate" evidence="1">
    <location>
        <position position="55"/>
    </location>
</feature>
<dbReference type="InterPro" id="IPR007492">
    <property type="entry name" value="LytTR_DNA-bd_dom"/>
</dbReference>
<dbReference type="Gene3D" id="2.40.50.1020">
    <property type="entry name" value="LytTr DNA-binding domain"/>
    <property type="match status" value="1"/>
</dbReference>
<dbReference type="GO" id="GO:0000156">
    <property type="term" value="F:phosphorelay response regulator activity"/>
    <property type="evidence" value="ECO:0007669"/>
    <property type="project" value="InterPro"/>
</dbReference>
<feature type="domain" description="HTH LytTR-type" evidence="3">
    <location>
        <begin position="150"/>
        <end position="218"/>
    </location>
</feature>
<name>A0A3D8LD07_9BACT</name>
<dbReference type="FunFam" id="3.40.50.2300:FF:000051">
    <property type="entry name" value="Two-component response regulator yehT"/>
    <property type="match status" value="1"/>
</dbReference>
<dbReference type="PROSITE" id="PS50110">
    <property type="entry name" value="RESPONSE_REGULATORY"/>
    <property type="match status" value="1"/>
</dbReference>
<proteinExistence type="predicted"/>
<keyword evidence="5" id="KW-1185">Reference proteome</keyword>
<dbReference type="AlphaFoldDB" id="A0A3D8LD07"/>
<dbReference type="GO" id="GO:0003677">
    <property type="term" value="F:DNA binding"/>
    <property type="evidence" value="ECO:0007669"/>
    <property type="project" value="UniProtKB-KW"/>
</dbReference>
<dbReference type="Pfam" id="PF04397">
    <property type="entry name" value="LytTR"/>
    <property type="match status" value="1"/>
</dbReference>
<evidence type="ECO:0000313" key="5">
    <source>
        <dbReference type="Proteomes" id="UP000256708"/>
    </source>
</evidence>
<dbReference type="InterPro" id="IPR011006">
    <property type="entry name" value="CheY-like_superfamily"/>
</dbReference>
<keyword evidence="4" id="KW-0238">DNA-binding</keyword>
<dbReference type="InterPro" id="IPR046947">
    <property type="entry name" value="LytR-like"/>
</dbReference>
<dbReference type="EMBL" id="QRGR01000009">
    <property type="protein sequence ID" value="RDV15287.1"/>
    <property type="molecule type" value="Genomic_DNA"/>
</dbReference>
<evidence type="ECO:0000259" key="3">
    <source>
        <dbReference type="PROSITE" id="PS50930"/>
    </source>
</evidence>
<dbReference type="InterPro" id="IPR001789">
    <property type="entry name" value="Sig_transdc_resp-reg_receiver"/>
</dbReference>
<gene>
    <name evidence="4" type="ORF">DXT99_09460</name>
</gene>
<organism evidence="4 5">
    <name type="scientific">Pontibacter diazotrophicus</name>
    <dbReference type="NCBI Taxonomy" id="1400979"/>
    <lineage>
        <taxon>Bacteria</taxon>
        <taxon>Pseudomonadati</taxon>
        <taxon>Bacteroidota</taxon>
        <taxon>Cytophagia</taxon>
        <taxon>Cytophagales</taxon>
        <taxon>Hymenobacteraceae</taxon>
        <taxon>Pontibacter</taxon>
    </lineage>
</organism>
<dbReference type="PANTHER" id="PTHR37299">
    <property type="entry name" value="TRANSCRIPTIONAL REGULATOR-RELATED"/>
    <property type="match status" value="1"/>
</dbReference>
<evidence type="ECO:0000256" key="1">
    <source>
        <dbReference type="PROSITE-ProRule" id="PRU00169"/>
    </source>
</evidence>
<comment type="caution">
    <text evidence="4">The sequence shown here is derived from an EMBL/GenBank/DDBJ whole genome shotgun (WGS) entry which is preliminary data.</text>
</comment>
<dbReference type="Pfam" id="PF00072">
    <property type="entry name" value="Response_reg"/>
    <property type="match status" value="1"/>
</dbReference>
<accession>A0A3D8LD07</accession>
<evidence type="ECO:0000313" key="4">
    <source>
        <dbReference type="EMBL" id="RDV15287.1"/>
    </source>
</evidence>
<dbReference type="OrthoDB" id="1646880at2"/>